<feature type="non-terminal residue" evidence="1">
    <location>
        <position position="45"/>
    </location>
</feature>
<dbReference type="Proteomes" id="UP000676336">
    <property type="component" value="Unassembled WGS sequence"/>
</dbReference>
<organism evidence="1 2">
    <name type="scientific">Rotaria magnacalcarata</name>
    <dbReference type="NCBI Taxonomy" id="392030"/>
    <lineage>
        <taxon>Eukaryota</taxon>
        <taxon>Metazoa</taxon>
        <taxon>Spiralia</taxon>
        <taxon>Gnathifera</taxon>
        <taxon>Rotifera</taxon>
        <taxon>Eurotatoria</taxon>
        <taxon>Bdelloidea</taxon>
        <taxon>Philodinida</taxon>
        <taxon>Philodinidae</taxon>
        <taxon>Rotaria</taxon>
    </lineage>
</organism>
<protein>
    <submittedName>
        <fullName evidence="1">Uncharacterized protein</fullName>
    </submittedName>
</protein>
<evidence type="ECO:0000313" key="1">
    <source>
        <dbReference type="EMBL" id="CAF5010613.1"/>
    </source>
</evidence>
<accession>A0A8S3DEU9</accession>
<name>A0A8S3DEU9_9BILA</name>
<reference evidence="1" key="1">
    <citation type="submission" date="2021-02" db="EMBL/GenBank/DDBJ databases">
        <authorList>
            <person name="Nowell W R."/>
        </authorList>
    </citation>
    <scope>NUCLEOTIDE SEQUENCE</scope>
</reference>
<proteinExistence type="predicted"/>
<comment type="caution">
    <text evidence="1">The sequence shown here is derived from an EMBL/GenBank/DDBJ whole genome shotgun (WGS) entry which is preliminary data.</text>
</comment>
<evidence type="ECO:0000313" key="2">
    <source>
        <dbReference type="Proteomes" id="UP000676336"/>
    </source>
</evidence>
<gene>
    <name evidence="1" type="ORF">SMN809_LOCUS57180</name>
</gene>
<sequence length="45" mass="5234">MNIKGSSAYLYPRIYPLHTLEENQIPPPMVRCLYERFSDSGAYVI</sequence>
<dbReference type="AlphaFoldDB" id="A0A8S3DEU9"/>
<dbReference type="EMBL" id="CAJOBI010208038">
    <property type="protein sequence ID" value="CAF5010613.1"/>
    <property type="molecule type" value="Genomic_DNA"/>
</dbReference>